<dbReference type="EMBL" id="SGJD01000667">
    <property type="protein sequence ID" value="KAB0404046.1"/>
    <property type="molecule type" value="Genomic_DNA"/>
</dbReference>
<evidence type="ECO:0000256" key="2">
    <source>
        <dbReference type="ARBA" id="ARBA00022658"/>
    </source>
</evidence>
<feature type="compositionally biased region" description="Basic and acidic residues" evidence="4">
    <location>
        <begin position="648"/>
        <end position="659"/>
    </location>
</feature>
<dbReference type="GO" id="GO:0005085">
    <property type="term" value="F:guanyl-nucleotide exchange factor activity"/>
    <property type="evidence" value="ECO:0007669"/>
    <property type="project" value="UniProtKB-KW"/>
</dbReference>
<dbReference type="SMART" id="SM00801">
    <property type="entry name" value="dDENN"/>
    <property type="match status" value="1"/>
</dbReference>
<dbReference type="FunFam" id="3.40.50.11500:FF:000001">
    <property type="entry name" value="Putative DENN domain-containing protein 1A"/>
    <property type="match status" value="1"/>
</dbReference>
<dbReference type="Gene3D" id="6.10.140.1000">
    <property type="match status" value="1"/>
</dbReference>
<evidence type="ECO:0000256" key="4">
    <source>
        <dbReference type="SAM" id="MobiDB-lite"/>
    </source>
</evidence>
<protein>
    <recommendedName>
        <fullName evidence="5">UDENN domain-containing protein</fullName>
    </recommendedName>
</protein>
<accession>A0A6A1QCK8</accession>
<feature type="compositionally biased region" description="Basic and acidic residues" evidence="4">
    <location>
        <begin position="580"/>
        <end position="589"/>
    </location>
</feature>
<dbReference type="GO" id="GO:0016607">
    <property type="term" value="C:nuclear speck"/>
    <property type="evidence" value="ECO:0007669"/>
    <property type="project" value="TreeGrafter"/>
</dbReference>
<dbReference type="AlphaFoldDB" id="A0A6A1QCK8"/>
<comment type="subcellular location">
    <subcellularLocation>
        <location evidence="1">Cytoplasmic vesicle</location>
        <location evidence="1">Clathrin-coated vesicle</location>
    </subcellularLocation>
</comment>
<dbReference type="OrthoDB" id="206724at2759"/>
<dbReference type="SMART" id="SM00799">
    <property type="entry name" value="DENN"/>
    <property type="match status" value="1"/>
</dbReference>
<comment type="caution">
    <text evidence="6">The sequence shown here is derived from an EMBL/GenBank/DDBJ whole genome shotgun (WGS) entry which is preliminary data.</text>
</comment>
<proteinExistence type="predicted"/>
<dbReference type="Pfam" id="PF02141">
    <property type="entry name" value="DENN"/>
    <property type="match status" value="1"/>
</dbReference>
<dbReference type="GO" id="GO:0032456">
    <property type="term" value="P:endocytic recycling"/>
    <property type="evidence" value="ECO:0007669"/>
    <property type="project" value="TreeGrafter"/>
</dbReference>
<keyword evidence="3" id="KW-0968">Cytoplasmic vesicle</keyword>
<reference evidence="6 7" key="1">
    <citation type="journal article" date="2019" name="PLoS ONE">
        <title>Genomic analyses reveal an absence of contemporary introgressive admixture between fin whales and blue whales, despite known hybrids.</title>
        <authorList>
            <person name="Westbury M.V."/>
            <person name="Petersen B."/>
            <person name="Lorenzen E.D."/>
        </authorList>
    </citation>
    <scope>NUCLEOTIDE SEQUENCE [LARGE SCALE GENOMIC DNA]</scope>
    <source>
        <strain evidence="6">FinWhale-01</strain>
    </source>
</reference>
<dbReference type="PANTHER" id="PTHR13196">
    <property type="entry name" value="DENN DOMAIN-CONTAINING"/>
    <property type="match status" value="1"/>
</dbReference>
<dbReference type="InterPro" id="IPR001194">
    <property type="entry name" value="cDENN_dom"/>
</dbReference>
<feature type="region of interest" description="Disordered" evidence="4">
    <location>
        <begin position="553"/>
        <end position="662"/>
    </location>
</feature>
<keyword evidence="2" id="KW-0344">Guanine-nucleotide releasing factor</keyword>
<dbReference type="GO" id="GO:0005829">
    <property type="term" value="C:cytosol"/>
    <property type="evidence" value="ECO:0007669"/>
    <property type="project" value="TreeGrafter"/>
</dbReference>
<organism evidence="6 7">
    <name type="scientific">Balaenoptera physalus</name>
    <name type="common">Fin whale</name>
    <name type="synonym">Balaena physalus</name>
    <dbReference type="NCBI Taxonomy" id="9770"/>
    <lineage>
        <taxon>Eukaryota</taxon>
        <taxon>Metazoa</taxon>
        <taxon>Chordata</taxon>
        <taxon>Craniata</taxon>
        <taxon>Vertebrata</taxon>
        <taxon>Euteleostomi</taxon>
        <taxon>Mammalia</taxon>
        <taxon>Eutheria</taxon>
        <taxon>Laurasiatheria</taxon>
        <taxon>Artiodactyla</taxon>
        <taxon>Whippomorpha</taxon>
        <taxon>Cetacea</taxon>
        <taxon>Mysticeti</taxon>
        <taxon>Balaenopteridae</taxon>
        <taxon>Balaenoptera</taxon>
    </lineage>
</organism>
<dbReference type="Proteomes" id="UP000437017">
    <property type="component" value="Unassembled WGS sequence"/>
</dbReference>
<dbReference type="Gene3D" id="3.40.50.11500">
    <property type="match status" value="1"/>
</dbReference>
<dbReference type="GO" id="GO:0030136">
    <property type="term" value="C:clathrin-coated vesicle"/>
    <property type="evidence" value="ECO:0007669"/>
    <property type="project" value="UniProtKB-SubCell"/>
</dbReference>
<feature type="domain" description="UDENN" evidence="5">
    <location>
        <begin position="1"/>
        <end position="258"/>
    </location>
</feature>
<evidence type="ECO:0000259" key="5">
    <source>
        <dbReference type="PROSITE" id="PS50211"/>
    </source>
</evidence>
<evidence type="ECO:0000256" key="1">
    <source>
        <dbReference type="ARBA" id="ARBA00004132"/>
    </source>
</evidence>
<dbReference type="PROSITE" id="PS50211">
    <property type="entry name" value="DENN"/>
    <property type="match status" value="1"/>
</dbReference>
<evidence type="ECO:0000313" key="7">
    <source>
        <dbReference type="Proteomes" id="UP000437017"/>
    </source>
</evidence>
<dbReference type="GO" id="GO:1901981">
    <property type="term" value="F:phosphatidylinositol phosphate binding"/>
    <property type="evidence" value="ECO:0007669"/>
    <property type="project" value="TreeGrafter"/>
</dbReference>
<dbReference type="InterPro" id="IPR037516">
    <property type="entry name" value="Tripartite_DENN"/>
</dbReference>
<evidence type="ECO:0000313" key="6">
    <source>
        <dbReference type="EMBL" id="KAB0404046.1"/>
    </source>
</evidence>
<keyword evidence="7" id="KW-1185">Reference proteome</keyword>
<dbReference type="PANTHER" id="PTHR13196:SF24">
    <property type="entry name" value="DENN DOMAIN-CONTAINING PROTEIN 1B"/>
    <property type="match status" value="1"/>
</dbReference>
<dbReference type="InterPro" id="IPR043153">
    <property type="entry name" value="DENN_C"/>
</dbReference>
<feature type="compositionally biased region" description="Basic and acidic residues" evidence="4">
    <location>
        <begin position="396"/>
        <end position="405"/>
    </location>
</feature>
<feature type="region of interest" description="Disordered" evidence="4">
    <location>
        <begin position="392"/>
        <end position="417"/>
    </location>
</feature>
<evidence type="ECO:0000256" key="3">
    <source>
        <dbReference type="ARBA" id="ARBA00023329"/>
    </source>
</evidence>
<dbReference type="GO" id="GO:0006897">
    <property type="term" value="P:endocytosis"/>
    <property type="evidence" value="ECO:0007669"/>
    <property type="project" value="TreeGrafter"/>
</dbReference>
<sequence>MYCKNQEIFIASEQVLKDQPSLARHSYFIAPDVTGLPTIPESRNLTEYFVAVDANNMLQLFASMLHERRVIVTSGKLSTLTACLHGSVALLYPMYWQHIYIPVLPPHLLDYCCMIYAKNSYRTDHTFLYHRIEIQLRVKNKSLEDVVMLNVDTNTLESPFNDLSSLPSDVVSALKNKLKKQSTATGDGVARAFLRAQAALFGSYRDALRYKPGEPITFCEESFVKHRSSLMKQFLETAVNLQLFKQVQMINIPDHEFVIHYGSRTTQVLSLFDNSYASKLREHEPRREAYNFKFIDGRLAKLNAGKGFSDVFEEEITSGGFCGGNSRSYQQWVHTVKKGGAFLNTAMTKATPAVRTAYKFENEDDYGTCSGSVQYTPVYTLHSEKRRNLARRKLAQSHDVKRSDSSEPSSEAPRLPRCGLSFHSRLRRPLQSLDGALCADDDEDAERASKLSSEDGEEVSAYFYESDDSLETRAKAPSSGEMDLLGEILDTLSTHSTDQGKLAAARSLDFFRSMDDIDYKPTNKSNTPSENNLALLCSGSSEQAEWHLGQDDSALHGRELPPSPRKRVSSSAGTDSLSILKEENGERHLGVGAMSRPAELGVPAPPPGLGLQLASPGASQTEKKETLSQTPDDPPVPSLGRRPSFVPWEKEGKGAKETSEGSGLLQEVVSLCHMTSAFQQDLNISEGKASGNQA</sequence>
<gene>
    <name evidence="6" type="ORF">E2I00_015455</name>
</gene>
<dbReference type="InterPro" id="IPR040032">
    <property type="entry name" value="DENND1A/B/C"/>
</dbReference>
<dbReference type="GO" id="GO:0050852">
    <property type="term" value="P:T cell receptor signaling pathway"/>
    <property type="evidence" value="ECO:0007669"/>
    <property type="project" value="TreeGrafter"/>
</dbReference>
<dbReference type="InterPro" id="IPR005112">
    <property type="entry name" value="dDENN_dom"/>
</dbReference>
<name>A0A6A1QCK8_BALPH</name>
<feature type="region of interest" description="Disordered" evidence="4">
    <location>
        <begin position="437"/>
        <end position="458"/>
    </location>
</feature>
<feature type="compositionally biased region" description="Low complexity" evidence="4">
    <location>
        <begin position="609"/>
        <end position="618"/>
    </location>
</feature>